<keyword evidence="3" id="KW-0479">Metal-binding</keyword>
<dbReference type="EMBL" id="JBBXMP010000242">
    <property type="protein sequence ID" value="KAL0059218.1"/>
    <property type="molecule type" value="Genomic_DNA"/>
</dbReference>
<evidence type="ECO:0000256" key="6">
    <source>
        <dbReference type="ARBA" id="ARBA00023049"/>
    </source>
</evidence>
<keyword evidence="4 10" id="KW-0378">Hydrolase</keyword>
<evidence type="ECO:0000259" key="9">
    <source>
        <dbReference type="Pfam" id="PF16187"/>
    </source>
</evidence>
<sequence>MSEGEGETTQWQRVKSAHDGVPTYDMFTLPVEKPEMDEREYRIIKLKNGLKATLVHDSRATKAAVTLNVAVGHLSDPDDTPSLTLLCYRLLYLGTKEFPKEKEFIEFLSKNHGEFNADTDGSNTTYHCSVASSQLSEALARFSALFHCPLFPIESLKQQLKAMISERADEPLDASLRVLTVLKHLSKNGHVLKQPKAENALEKVRKLANKPEADAAELCEDSALLQEMRRRLVGWWEREYCSSRMDLCIVGKESLDEIAEYVAARFSPIRKRNADSLPTLKDHPIGPDEVAQLVMIQAGADIPQLQMTFALENQASLWRHKPGLLFSLLVEQKRQGSLHSYLESRHWITALRCAPRTIARGIDTLELTVDLTNEGFLKFRSVILAISDFFAFLRSKSPLDPYHQRDCATLMSLGFRFSDYHPPEPHAQYIAESMQRPYPPELLLAAPRSNWEWGNEYKTSDGEVFGEGEQEKFQSYVEMTRLENARVILSARKEDFDRLDAEVGFAKEDKGWEAEPMRQTPFRRQKFDSEFIAEANTPRDHSEFSLPGPNEFLPTKFYNDAQPIPPGTRPEKIKETFLMTLWRLKANVLKTSVVIDIRSPSAAGTLRNMVLNMFFGKIVQDTLVGTAYSAFLAGHQYTILPTTNGTRFAFYGYIDTLPLVIERVLERARNLVVDEKKLEETTHLMRAVTLSRMVRAPRALSDEYLLYLMAENDWTVEEIAKESQSHLKNYLTFGMSWYLTHECWCLCTETLADEEINKVADVIETGFTSAEQSFTELESKSLLLPPGCNFVRVEKVIKPDERQSALTYYLQLGPITDRRQDATALLLSRLLYMSLANALSEIGRDVRCELLSMHGKARQGIIISLQSERTPDVLETQLETILDDVKGFLEILEDDSVKDLKQVMRGGWDTNPKNPGDAAMLYDLHQWNGALDFDFGKFSAEAAKEVTMADVKALFMSHVHPSSKIRSKLSIHMISQNPTRIRRVSEEAAAAFKAVLEQQSEKLPFDVSEAWQEATEALGPKPAFSQFSRYWATVLNEDKDEYEVILNLIPTLVEKHPSGDDGQQTVRGATYIESVGEFKTSHRSR</sequence>
<dbReference type="InterPro" id="IPR011765">
    <property type="entry name" value="Pept_M16_N"/>
</dbReference>
<dbReference type="Pfam" id="PF05193">
    <property type="entry name" value="Peptidase_M16_C"/>
    <property type="match status" value="1"/>
</dbReference>
<evidence type="ECO:0000313" key="10">
    <source>
        <dbReference type="EMBL" id="KAL0059218.1"/>
    </source>
</evidence>
<keyword evidence="6 10" id="KW-0482">Metalloprotease</keyword>
<dbReference type="InterPro" id="IPR011249">
    <property type="entry name" value="Metalloenz_LuxS/M16"/>
</dbReference>
<evidence type="ECO:0000256" key="4">
    <source>
        <dbReference type="ARBA" id="ARBA00022801"/>
    </source>
</evidence>
<reference evidence="10 11" key="1">
    <citation type="submission" date="2024-05" db="EMBL/GenBank/DDBJ databases">
        <title>A draft genome resource for the thread blight pathogen Marasmius tenuissimus strain MS-2.</title>
        <authorList>
            <person name="Yulfo-Soto G.E."/>
            <person name="Baruah I.K."/>
            <person name="Amoako-Attah I."/>
            <person name="Bukari Y."/>
            <person name="Meinhardt L.W."/>
            <person name="Bailey B.A."/>
            <person name="Cohen S.P."/>
        </authorList>
    </citation>
    <scope>NUCLEOTIDE SEQUENCE [LARGE SCALE GENOMIC DNA]</scope>
    <source>
        <strain evidence="10 11">MS-2</strain>
    </source>
</reference>
<accession>A0ABR2ZD35</accession>
<keyword evidence="11" id="KW-1185">Reference proteome</keyword>
<gene>
    <name evidence="10" type="primary">STE23_2</name>
    <name evidence="10" type="ORF">AAF712_014064</name>
</gene>
<dbReference type="PANTHER" id="PTHR43690:SF18">
    <property type="entry name" value="INSULIN-DEGRADING ENZYME-RELATED"/>
    <property type="match status" value="1"/>
</dbReference>
<keyword evidence="5" id="KW-0862">Zinc</keyword>
<dbReference type="Pfam" id="PF16187">
    <property type="entry name" value="Peptidase_M16_M"/>
    <property type="match status" value="1"/>
</dbReference>
<dbReference type="InterPro" id="IPR007863">
    <property type="entry name" value="Peptidase_M16_C"/>
</dbReference>
<dbReference type="PANTHER" id="PTHR43690">
    <property type="entry name" value="NARDILYSIN"/>
    <property type="match status" value="1"/>
</dbReference>
<evidence type="ECO:0000256" key="5">
    <source>
        <dbReference type="ARBA" id="ARBA00022833"/>
    </source>
</evidence>
<evidence type="ECO:0000259" key="7">
    <source>
        <dbReference type="Pfam" id="PF00675"/>
    </source>
</evidence>
<evidence type="ECO:0000256" key="2">
    <source>
        <dbReference type="ARBA" id="ARBA00022670"/>
    </source>
</evidence>
<dbReference type="InterPro" id="IPR032632">
    <property type="entry name" value="Peptidase_M16_M"/>
</dbReference>
<comment type="similarity">
    <text evidence="1">Belongs to the peptidase M16 family.</text>
</comment>
<dbReference type="Gene3D" id="3.30.830.10">
    <property type="entry name" value="Metalloenzyme, LuxS/M16 peptidase-like"/>
    <property type="match status" value="4"/>
</dbReference>
<organism evidence="10 11">
    <name type="scientific">Marasmius tenuissimus</name>
    <dbReference type="NCBI Taxonomy" id="585030"/>
    <lineage>
        <taxon>Eukaryota</taxon>
        <taxon>Fungi</taxon>
        <taxon>Dikarya</taxon>
        <taxon>Basidiomycota</taxon>
        <taxon>Agaricomycotina</taxon>
        <taxon>Agaricomycetes</taxon>
        <taxon>Agaricomycetidae</taxon>
        <taxon>Agaricales</taxon>
        <taxon>Marasmiineae</taxon>
        <taxon>Marasmiaceae</taxon>
        <taxon>Marasmius</taxon>
    </lineage>
</organism>
<proteinExistence type="inferred from homology"/>
<dbReference type="InterPro" id="IPR050626">
    <property type="entry name" value="Peptidase_M16"/>
</dbReference>
<evidence type="ECO:0000256" key="1">
    <source>
        <dbReference type="ARBA" id="ARBA00007261"/>
    </source>
</evidence>
<evidence type="ECO:0000313" key="11">
    <source>
        <dbReference type="Proteomes" id="UP001437256"/>
    </source>
</evidence>
<comment type="caution">
    <text evidence="10">The sequence shown here is derived from an EMBL/GenBank/DDBJ whole genome shotgun (WGS) entry which is preliminary data.</text>
</comment>
<feature type="domain" description="Peptidase M16 N-terminal" evidence="7">
    <location>
        <begin position="54"/>
        <end position="169"/>
    </location>
</feature>
<dbReference type="SUPFAM" id="SSF63411">
    <property type="entry name" value="LuxS/MPP-like metallohydrolase"/>
    <property type="match status" value="4"/>
</dbReference>
<dbReference type="GO" id="GO:0004222">
    <property type="term" value="F:metalloendopeptidase activity"/>
    <property type="evidence" value="ECO:0007669"/>
    <property type="project" value="UniProtKB-EC"/>
</dbReference>
<dbReference type="Proteomes" id="UP001437256">
    <property type="component" value="Unassembled WGS sequence"/>
</dbReference>
<feature type="domain" description="Peptidase M16 middle/third" evidence="9">
    <location>
        <begin position="415"/>
        <end position="721"/>
    </location>
</feature>
<protein>
    <submittedName>
        <fullName evidence="10">Metalloprotease</fullName>
        <ecNumber evidence="10">3.4.24.56</ecNumber>
    </submittedName>
</protein>
<dbReference type="EC" id="3.4.24.56" evidence="10"/>
<evidence type="ECO:0000259" key="8">
    <source>
        <dbReference type="Pfam" id="PF05193"/>
    </source>
</evidence>
<feature type="domain" description="Peptidase M16 C-terminal" evidence="8">
    <location>
        <begin position="235"/>
        <end position="382"/>
    </location>
</feature>
<evidence type="ECO:0000256" key="3">
    <source>
        <dbReference type="ARBA" id="ARBA00022723"/>
    </source>
</evidence>
<dbReference type="Pfam" id="PF00675">
    <property type="entry name" value="Peptidase_M16"/>
    <property type="match status" value="1"/>
</dbReference>
<name>A0ABR2ZD35_9AGAR</name>
<keyword evidence="2" id="KW-0645">Protease</keyword>